<dbReference type="NCBIfam" id="TIGR02946">
    <property type="entry name" value="acyl_WS_DGAT"/>
    <property type="match status" value="1"/>
</dbReference>
<evidence type="ECO:0000256" key="1">
    <source>
        <dbReference type="ARBA" id="ARBA00004771"/>
    </source>
</evidence>
<evidence type="ECO:0000256" key="5">
    <source>
        <dbReference type="ARBA" id="ARBA00022516"/>
    </source>
</evidence>
<evidence type="ECO:0000256" key="10">
    <source>
        <dbReference type="ARBA" id="ARBA00048109"/>
    </source>
</evidence>
<comment type="catalytic activity">
    <reaction evidence="10 11">
        <text>an acyl-CoA + a 1,2-diacyl-sn-glycerol = a triacyl-sn-glycerol + CoA</text>
        <dbReference type="Rhea" id="RHEA:10868"/>
        <dbReference type="ChEBI" id="CHEBI:17815"/>
        <dbReference type="ChEBI" id="CHEBI:57287"/>
        <dbReference type="ChEBI" id="CHEBI:58342"/>
        <dbReference type="ChEBI" id="CHEBI:64615"/>
        <dbReference type="EC" id="2.3.1.20"/>
    </reaction>
</comment>
<comment type="pathway">
    <text evidence="1 11">Glycerolipid metabolism; triacylglycerol biosynthesis.</text>
</comment>
<organism evidence="15 16">
    <name type="scientific">Nocardioides bizhenqiangii</name>
    <dbReference type="NCBI Taxonomy" id="3095076"/>
    <lineage>
        <taxon>Bacteria</taxon>
        <taxon>Bacillati</taxon>
        <taxon>Actinomycetota</taxon>
        <taxon>Actinomycetes</taxon>
        <taxon>Propionibacteriales</taxon>
        <taxon>Nocardioidaceae</taxon>
        <taxon>Nocardioides</taxon>
    </lineage>
</organism>
<evidence type="ECO:0000313" key="16">
    <source>
        <dbReference type="Proteomes" id="UP001327225"/>
    </source>
</evidence>
<dbReference type="Proteomes" id="UP001327225">
    <property type="component" value="Chromosome"/>
</dbReference>
<evidence type="ECO:0000256" key="8">
    <source>
        <dbReference type="ARBA" id="ARBA00023098"/>
    </source>
</evidence>
<evidence type="ECO:0000256" key="2">
    <source>
        <dbReference type="ARBA" id="ARBA00005189"/>
    </source>
</evidence>
<dbReference type="EC" id="2.3.1.20" evidence="4 11"/>
<keyword evidence="8 11" id="KW-0443">Lipid metabolism</keyword>
<dbReference type="InterPro" id="IPR045034">
    <property type="entry name" value="O-acyltransferase_WSD1-like"/>
</dbReference>
<dbReference type="PANTHER" id="PTHR31650:SF1">
    <property type="entry name" value="WAX ESTER SYNTHASE_DIACYLGLYCEROL ACYLTRANSFERASE 4-RELATED"/>
    <property type="match status" value="1"/>
</dbReference>
<evidence type="ECO:0000256" key="7">
    <source>
        <dbReference type="ARBA" id="ARBA00022798"/>
    </source>
</evidence>
<dbReference type="Pfam" id="PF06974">
    <property type="entry name" value="WS_DGAT_C"/>
    <property type="match status" value="1"/>
</dbReference>
<evidence type="ECO:0000256" key="12">
    <source>
        <dbReference type="SAM" id="MobiDB-lite"/>
    </source>
</evidence>
<comment type="pathway">
    <text evidence="2">Lipid metabolism.</text>
</comment>
<dbReference type="GO" id="GO:0016746">
    <property type="term" value="F:acyltransferase activity"/>
    <property type="evidence" value="ECO:0007669"/>
    <property type="project" value="UniProtKB-KW"/>
</dbReference>
<feature type="domain" description="O-acyltransferase WSD1 C-terminal" evidence="14">
    <location>
        <begin position="316"/>
        <end position="463"/>
    </location>
</feature>
<evidence type="ECO:0000313" key="15">
    <source>
        <dbReference type="EMBL" id="WQQ26218.1"/>
    </source>
</evidence>
<gene>
    <name evidence="15" type="ORF">SHK19_19930</name>
</gene>
<keyword evidence="6 11" id="KW-0808">Transferase</keyword>
<evidence type="ECO:0000256" key="3">
    <source>
        <dbReference type="ARBA" id="ARBA00009587"/>
    </source>
</evidence>
<dbReference type="RefSeq" id="WP_322937257.1">
    <property type="nucleotide sequence ID" value="NZ_CP141059.1"/>
</dbReference>
<name>A0ABZ0ZPM1_9ACTN</name>
<evidence type="ECO:0000256" key="4">
    <source>
        <dbReference type="ARBA" id="ARBA00013244"/>
    </source>
</evidence>
<keyword evidence="9 11" id="KW-0012">Acyltransferase</keyword>
<feature type="domain" description="O-acyltransferase WSD1-like N-terminal" evidence="13">
    <location>
        <begin position="8"/>
        <end position="274"/>
    </location>
</feature>
<dbReference type="InterPro" id="IPR004255">
    <property type="entry name" value="O-acyltransferase_WSD1_N"/>
</dbReference>
<dbReference type="InterPro" id="IPR009721">
    <property type="entry name" value="O-acyltransferase_WSD1_C"/>
</dbReference>
<dbReference type="Pfam" id="PF03007">
    <property type="entry name" value="WS_DGAT_cat"/>
    <property type="match status" value="1"/>
</dbReference>
<keyword evidence="5 11" id="KW-0444">Lipid biosynthesis</keyword>
<evidence type="ECO:0000256" key="9">
    <source>
        <dbReference type="ARBA" id="ARBA00023315"/>
    </source>
</evidence>
<proteinExistence type="inferred from homology"/>
<accession>A0ABZ0ZPM1</accession>
<dbReference type="PANTHER" id="PTHR31650">
    <property type="entry name" value="O-ACYLTRANSFERASE (WSD1-LIKE) FAMILY PROTEIN"/>
    <property type="match status" value="1"/>
</dbReference>
<evidence type="ECO:0000256" key="11">
    <source>
        <dbReference type="RuleBase" id="RU361241"/>
    </source>
</evidence>
<protein>
    <recommendedName>
        <fullName evidence="4 11">Diacylglycerol O-acyltransferase</fullName>
        <ecNumber evidence="4 11">2.3.1.20</ecNumber>
    </recommendedName>
</protein>
<evidence type="ECO:0000259" key="13">
    <source>
        <dbReference type="Pfam" id="PF03007"/>
    </source>
</evidence>
<feature type="compositionally biased region" description="Acidic residues" evidence="12">
    <location>
        <begin position="485"/>
        <end position="498"/>
    </location>
</feature>
<feature type="region of interest" description="Disordered" evidence="12">
    <location>
        <begin position="469"/>
        <end position="498"/>
    </location>
</feature>
<evidence type="ECO:0000256" key="6">
    <source>
        <dbReference type="ARBA" id="ARBA00022679"/>
    </source>
</evidence>
<comment type="similarity">
    <text evidence="3 11">Belongs to the long-chain O-acyltransferase family.</text>
</comment>
<evidence type="ECO:0000259" key="14">
    <source>
        <dbReference type="Pfam" id="PF06974"/>
    </source>
</evidence>
<reference evidence="16" key="1">
    <citation type="submission" date="2023-12" db="EMBL/GenBank/DDBJ databases">
        <title>Novel species in genus Nocardioides.</title>
        <authorList>
            <person name="Zhou H."/>
        </authorList>
    </citation>
    <scope>NUCLEOTIDE SEQUENCE [LARGE SCALE GENOMIC DNA]</scope>
    <source>
        <strain evidence="16">HM61</strain>
    </source>
</reference>
<sequence length="498" mass="54346">MTRSISRMTGGDAGFLYMETPSMHMHTLKIAVLEPSTDNTFDRLIEMMTERLRLLPPMRRRVVPVPFALHHPVLVTQREIDPRRHFFRHHIGGAGTMRDLERLIGEICSTPLDRSVPLWELHLCEGLADGKVAIVGKIHHAMADGLAANAMLANVMDVSSTDMRTSVRTEAHEGVDDPSSSLLVRHALRDAASQLREFPTLIASTVRRLAEVARYRREMDAKVPLPVKDAPRTSFNGPLTPKRSFATATVPLADLKRVRSTHADIEGLTLNDVVLAVASGALRRWLALHDEHPRTSLTAGVPVGLDATDTEPRLIGNNVSNLFTTLATDVEDPAERLQAISTTTRHAKAISQRLGAALMEWSQFAPPAPFAAAVRAYSRLRGARFHASAFNAIVSNVPGPRERVKVAGAQLADVFSVGPLTEGIGLNITVWSYVDRMNFSLLACPDLLPDVEVLASFIPAAVAELLGEPEPGAAADSVDERVDERVDEQDDAGDQETA</sequence>
<dbReference type="InterPro" id="IPR014292">
    <property type="entry name" value="Acyl_transf_WS/DGAT"/>
</dbReference>
<keyword evidence="16" id="KW-1185">Reference proteome</keyword>
<dbReference type="EMBL" id="CP141059">
    <property type="protein sequence ID" value="WQQ26218.1"/>
    <property type="molecule type" value="Genomic_DNA"/>
</dbReference>
<dbReference type="SUPFAM" id="SSF52777">
    <property type="entry name" value="CoA-dependent acyltransferases"/>
    <property type="match status" value="1"/>
</dbReference>
<keyword evidence="7 11" id="KW-0319">Glycerol metabolism</keyword>